<dbReference type="Pfam" id="PF16987">
    <property type="entry name" value="KIX_2"/>
    <property type="match status" value="1"/>
</dbReference>
<dbReference type="SUPFAM" id="SSF47040">
    <property type="entry name" value="Kix domain of CBP (creb binding protein)"/>
    <property type="match status" value="1"/>
</dbReference>
<evidence type="ECO:0000313" key="4">
    <source>
        <dbReference type="EMBL" id="KAJ0984517.1"/>
    </source>
</evidence>
<reference evidence="4" key="2">
    <citation type="journal article" date="2022" name="Hortic Res">
        <title>The genome of Dioscorea zingiberensis sheds light on the biosynthesis, origin and evolution of the medicinally important diosgenin saponins.</title>
        <authorList>
            <person name="Li Y."/>
            <person name="Tan C."/>
            <person name="Li Z."/>
            <person name="Guo J."/>
            <person name="Li S."/>
            <person name="Chen X."/>
            <person name="Wang C."/>
            <person name="Dai X."/>
            <person name="Yang H."/>
            <person name="Song W."/>
            <person name="Hou L."/>
            <person name="Xu J."/>
            <person name="Tong Z."/>
            <person name="Xu A."/>
            <person name="Yuan X."/>
            <person name="Wang W."/>
            <person name="Yang Q."/>
            <person name="Chen L."/>
            <person name="Sun Z."/>
            <person name="Wang K."/>
            <person name="Pan B."/>
            <person name="Chen J."/>
            <person name="Bao Y."/>
            <person name="Liu F."/>
            <person name="Qi X."/>
            <person name="Gang D.R."/>
            <person name="Wen J."/>
            <person name="Li J."/>
        </authorList>
    </citation>
    <scope>NUCLEOTIDE SEQUENCE</scope>
    <source>
        <strain evidence="4">Dzin_1.0</strain>
    </source>
</reference>
<gene>
    <name evidence="4" type="ORF">J5N97_002873</name>
</gene>
<protein>
    <recommendedName>
        <fullName evidence="3">Mediator complex subunit 15 KIX domain-containing protein</fullName>
    </recommendedName>
</protein>
<keyword evidence="2" id="KW-0539">Nucleus</keyword>
<name>A0A9D5D4X2_9LILI</name>
<feature type="domain" description="Mediator complex subunit 15 KIX" evidence="3">
    <location>
        <begin position="31"/>
        <end position="96"/>
    </location>
</feature>
<dbReference type="PANTHER" id="PTHR33137:SF4">
    <property type="entry name" value="MEDIATOR OF RNA POLYMERASE II TRANSCRIPTION SUBUNIT 15A-RELATED"/>
    <property type="match status" value="1"/>
</dbReference>
<organism evidence="4 5">
    <name type="scientific">Dioscorea zingiberensis</name>
    <dbReference type="NCBI Taxonomy" id="325984"/>
    <lineage>
        <taxon>Eukaryota</taxon>
        <taxon>Viridiplantae</taxon>
        <taxon>Streptophyta</taxon>
        <taxon>Embryophyta</taxon>
        <taxon>Tracheophyta</taxon>
        <taxon>Spermatophyta</taxon>
        <taxon>Magnoliopsida</taxon>
        <taxon>Liliopsida</taxon>
        <taxon>Dioscoreales</taxon>
        <taxon>Dioscoreaceae</taxon>
        <taxon>Dioscorea</taxon>
    </lineage>
</organism>
<evidence type="ECO:0000313" key="5">
    <source>
        <dbReference type="Proteomes" id="UP001085076"/>
    </source>
</evidence>
<evidence type="ECO:0000256" key="1">
    <source>
        <dbReference type="ARBA" id="ARBA00004123"/>
    </source>
</evidence>
<comment type="caution">
    <text evidence="4">The sequence shown here is derived from an EMBL/GenBank/DDBJ whole genome shotgun (WGS) entry which is preliminary data.</text>
</comment>
<dbReference type="InterPro" id="IPR044661">
    <property type="entry name" value="MED15a/b/c-like"/>
</dbReference>
<dbReference type="GO" id="GO:0003713">
    <property type="term" value="F:transcription coactivator activity"/>
    <property type="evidence" value="ECO:0007669"/>
    <property type="project" value="InterPro"/>
</dbReference>
<dbReference type="GO" id="GO:0031490">
    <property type="term" value="F:chromatin DNA binding"/>
    <property type="evidence" value="ECO:0007669"/>
    <property type="project" value="InterPro"/>
</dbReference>
<dbReference type="InterPro" id="IPR036546">
    <property type="entry name" value="MED15_KIX"/>
</dbReference>
<dbReference type="InterPro" id="IPR036529">
    <property type="entry name" value="KIX_dom_sf"/>
</dbReference>
<dbReference type="PANTHER" id="PTHR33137">
    <property type="entry name" value="MEDIATOR OF RNA POLYMERASE II TRANSCRIPTION SUBUNIT 15A-RELATED"/>
    <property type="match status" value="1"/>
</dbReference>
<dbReference type="OrthoDB" id="1912459at2759"/>
<sequence>MPSSSALRTRVSTTVRVPVMRRNFRADVPPADWRSNLRPESRQRIVNKIVETLRRHFPIPVYEIFYFASAFEQRIYTIARNQTDYLRKISLKMLSVLQVKCICDTLREAFHLREELTSASVNN</sequence>
<dbReference type="Gene3D" id="1.10.246.20">
    <property type="entry name" value="Coactivator CBP, KIX domain"/>
    <property type="match status" value="1"/>
</dbReference>
<reference evidence="4" key="1">
    <citation type="submission" date="2021-03" db="EMBL/GenBank/DDBJ databases">
        <authorList>
            <person name="Li Z."/>
            <person name="Yang C."/>
        </authorList>
    </citation>
    <scope>NUCLEOTIDE SEQUENCE</scope>
    <source>
        <strain evidence="4">Dzin_1.0</strain>
        <tissue evidence="4">Leaf</tissue>
    </source>
</reference>
<dbReference type="Proteomes" id="UP001085076">
    <property type="component" value="Miscellaneous, Linkage group lg01"/>
</dbReference>
<accession>A0A9D5D4X2</accession>
<comment type="subcellular location">
    <subcellularLocation>
        <location evidence="1">Nucleus</location>
    </subcellularLocation>
</comment>
<dbReference type="GO" id="GO:0005634">
    <property type="term" value="C:nucleus"/>
    <property type="evidence" value="ECO:0007669"/>
    <property type="project" value="UniProtKB-SubCell"/>
</dbReference>
<evidence type="ECO:0000256" key="2">
    <source>
        <dbReference type="ARBA" id="ARBA00023242"/>
    </source>
</evidence>
<keyword evidence="5" id="KW-1185">Reference proteome</keyword>
<proteinExistence type="predicted"/>
<dbReference type="AlphaFoldDB" id="A0A9D5D4X2"/>
<evidence type="ECO:0000259" key="3">
    <source>
        <dbReference type="Pfam" id="PF16987"/>
    </source>
</evidence>
<dbReference type="EMBL" id="JAGGNH010000001">
    <property type="protein sequence ID" value="KAJ0984517.1"/>
    <property type="molecule type" value="Genomic_DNA"/>
</dbReference>